<dbReference type="InterPro" id="IPR000073">
    <property type="entry name" value="AB_hydrolase_1"/>
</dbReference>
<reference evidence="3 4" key="1">
    <citation type="submission" date="2019-01" db="EMBL/GenBank/DDBJ databases">
        <title>Genomic insights into a novel species Rhodoferax sp.</title>
        <authorList>
            <person name="Jin L."/>
        </authorList>
    </citation>
    <scope>NUCLEOTIDE SEQUENCE [LARGE SCALE GENOMIC DNA]</scope>
    <source>
        <strain evidence="3 4">CHu59-6-5</strain>
    </source>
</reference>
<dbReference type="GO" id="GO:0016020">
    <property type="term" value="C:membrane"/>
    <property type="evidence" value="ECO:0007669"/>
    <property type="project" value="TreeGrafter"/>
</dbReference>
<accession>A0A515DB99</accession>
<dbReference type="InterPro" id="IPR029058">
    <property type="entry name" value="AB_hydrolase_fold"/>
</dbReference>
<dbReference type="Proteomes" id="UP000316798">
    <property type="component" value="Chromosome"/>
</dbReference>
<dbReference type="InterPro" id="IPR050266">
    <property type="entry name" value="AB_hydrolase_sf"/>
</dbReference>
<protein>
    <submittedName>
        <fullName evidence="3">Alpha/beta hydrolase</fullName>
    </submittedName>
</protein>
<dbReference type="EMBL" id="CP035503">
    <property type="protein sequence ID" value="QDL37660.1"/>
    <property type="molecule type" value="Genomic_DNA"/>
</dbReference>
<evidence type="ECO:0000313" key="4">
    <source>
        <dbReference type="Proteomes" id="UP000316798"/>
    </source>
</evidence>
<dbReference type="AlphaFoldDB" id="A0A515DB99"/>
<dbReference type="Gene3D" id="3.40.50.1820">
    <property type="entry name" value="alpha/beta hydrolase"/>
    <property type="match status" value="1"/>
</dbReference>
<dbReference type="KEGG" id="rhf:EUB48_10545"/>
<evidence type="ECO:0000256" key="1">
    <source>
        <dbReference type="ARBA" id="ARBA00022801"/>
    </source>
</evidence>
<dbReference type="GO" id="GO:0016787">
    <property type="term" value="F:hydrolase activity"/>
    <property type="evidence" value="ECO:0007669"/>
    <property type="project" value="UniProtKB-KW"/>
</dbReference>
<dbReference type="PANTHER" id="PTHR43798">
    <property type="entry name" value="MONOACYLGLYCEROL LIPASE"/>
    <property type="match status" value="1"/>
</dbReference>
<gene>
    <name evidence="3" type="ORF">EUB48_10545</name>
</gene>
<dbReference type="SUPFAM" id="SSF53474">
    <property type="entry name" value="alpha/beta-Hydrolases"/>
    <property type="match status" value="1"/>
</dbReference>
<dbReference type="Pfam" id="PF12697">
    <property type="entry name" value="Abhydrolase_6"/>
    <property type="match status" value="1"/>
</dbReference>
<keyword evidence="4" id="KW-1185">Reference proteome</keyword>
<feature type="domain" description="AB hydrolase-1" evidence="2">
    <location>
        <begin position="14"/>
        <end position="241"/>
    </location>
</feature>
<sequence>MNTHLLIGTGPRKVIALHGWFGHARGWGPLVDVLDTQDFSYAFMDCRGYGGMRGSGGPYTLDQIAQDALALADGLGWQRFSLIGHSMCGSAIQRVLVDAPARVEKLVAIAPVSPSGMALDNASWAFFSRTTKDAEARKRLLDMTTGLRLTSVWLDQMVASSLAESDEAAYEAYLTAWAKTDFHAQIEGNPVQIKVIVGEHNPLLGAGAMADTYMQWYPNATLEVMGNAGHYPMNETPIALATSIEKFLRG</sequence>
<keyword evidence="1 3" id="KW-0378">Hydrolase</keyword>
<name>A0A515DB99_9BURK</name>
<dbReference type="RefSeq" id="WP_142818944.1">
    <property type="nucleotide sequence ID" value="NZ_CP035503.1"/>
</dbReference>
<organism evidence="3 4">
    <name type="scientific">Rhodoferax sediminis</name>
    <dbReference type="NCBI Taxonomy" id="2509614"/>
    <lineage>
        <taxon>Bacteria</taxon>
        <taxon>Pseudomonadati</taxon>
        <taxon>Pseudomonadota</taxon>
        <taxon>Betaproteobacteria</taxon>
        <taxon>Burkholderiales</taxon>
        <taxon>Comamonadaceae</taxon>
        <taxon>Rhodoferax</taxon>
    </lineage>
</organism>
<evidence type="ECO:0000313" key="3">
    <source>
        <dbReference type="EMBL" id="QDL37660.1"/>
    </source>
</evidence>
<dbReference type="OrthoDB" id="9780765at2"/>
<evidence type="ECO:0000259" key="2">
    <source>
        <dbReference type="Pfam" id="PF12697"/>
    </source>
</evidence>
<proteinExistence type="predicted"/>
<dbReference type="PANTHER" id="PTHR43798:SF31">
    <property type="entry name" value="AB HYDROLASE SUPERFAMILY PROTEIN YCLE"/>
    <property type="match status" value="1"/>
</dbReference>